<feature type="domain" description="AB hydrolase-1" evidence="2">
    <location>
        <begin position="13"/>
        <end position="120"/>
    </location>
</feature>
<dbReference type="PANTHER" id="PTHR46118:SF4">
    <property type="entry name" value="PROTEIN ABHD11"/>
    <property type="match status" value="1"/>
</dbReference>
<name>A0A1H9JFL5_9GAMM</name>
<proteinExistence type="predicted"/>
<dbReference type="InterPro" id="IPR000073">
    <property type="entry name" value="AB_hydrolase_1"/>
</dbReference>
<evidence type="ECO:0000259" key="2">
    <source>
        <dbReference type="Pfam" id="PF00561"/>
    </source>
</evidence>
<dbReference type="EMBL" id="FOGB01000009">
    <property type="protein sequence ID" value="SEQ85704.1"/>
    <property type="molecule type" value="Genomic_DNA"/>
</dbReference>
<keyword evidence="1" id="KW-0378">Hydrolase</keyword>
<dbReference type="PRINTS" id="PR00412">
    <property type="entry name" value="EPOXHYDRLASE"/>
</dbReference>
<organism evidence="3 4">
    <name type="scientific">Amphritea atlantica</name>
    <dbReference type="NCBI Taxonomy" id="355243"/>
    <lineage>
        <taxon>Bacteria</taxon>
        <taxon>Pseudomonadati</taxon>
        <taxon>Pseudomonadota</taxon>
        <taxon>Gammaproteobacteria</taxon>
        <taxon>Oceanospirillales</taxon>
        <taxon>Oceanospirillaceae</taxon>
        <taxon>Amphritea</taxon>
    </lineage>
</organism>
<sequence length="253" mass="28500">MQLHLQVSGSGAPLIIMHGLFGTLLNWSGQIKALSEHFTVYAVDLRNHGRSPHTDTTSYPLMADDIIELMDQQGLKSAHILGHSMGGKVAMQLAMNHPQRVDKLIIVDIAPVQYPNHHSDVFRGLNAVQLGSLKSRGEADQQLAHYIDELSVRQFLLTNLYRTEAKQFAWRMNLPVLEACYAEISKPPSGPAFEKPVLFIKGELSDYITADYRDQILRLFPKADYRMVQGTGHWPHAEKASVFTRLVLNYLLK</sequence>
<protein>
    <submittedName>
        <fullName evidence="3">Esterase</fullName>
    </submittedName>
</protein>
<dbReference type="PANTHER" id="PTHR46118">
    <property type="entry name" value="PROTEIN ABHD11"/>
    <property type="match status" value="1"/>
</dbReference>
<dbReference type="AlphaFoldDB" id="A0A1H9JFL5"/>
<accession>A0A1H9JFL5</accession>
<dbReference type="InterPro" id="IPR000639">
    <property type="entry name" value="Epox_hydrolase-like"/>
</dbReference>
<dbReference type="STRING" id="355243.SAMN03080615_02979"/>
<dbReference type="OrthoDB" id="9808398at2"/>
<dbReference type="InterPro" id="IPR029058">
    <property type="entry name" value="AB_hydrolase_fold"/>
</dbReference>
<reference evidence="4" key="1">
    <citation type="submission" date="2016-10" db="EMBL/GenBank/DDBJ databases">
        <authorList>
            <person name="Varghese N."/>
            <person name="Submissions S."/>
        </authorList>
    </citation>
    <scope>NUCLEOTIDE SEQUENCE [LARGE SCALE GENOMIC DNA]</scope>
    <source>
        <strain evidence="4">DSM 18887</strain>
    </source>
</reference>
<dbReference type="PRINTS" id="PR00111">
    <property type="entry name" value="ABHYDROLASE"/>
</dbReference>
<evidence type="ECO:0000256" key="1">
    <source>
        <dbReference type="ARBA" id="ARBA00022801"/>
    </source>
</evidence>
<dbReference type="Pfam" id="PF00561">
    <property type="entry name" value="Abhydrolase_1"/>
    <property type="match status" value="1"/>
</dbReference>
<keyword evidence="4" id="KW-1185">Reference proteome</keyword>
<gene>
    <name evidence="3" type="ORF">SAMN03080615_02979</name>
</gene>
<dbReference type="RefSeq" id="WP_091359881.1">
    <property type="nucleotide sequence ID" value="NZ_AP025284.1"/>
</dbReference>
<dbReference type="Proteomes" id="UP000198749">
    <property type="component" value="Unassembled WGS sequence"/>
</dbReference>
<dbReference type="Gene3D" id="3.40.50.1820">
    <property type="entry name" value="alpha/beta hydrolase"/>
    <property type="match status" value="1"/>
</dbReference>
<dbReference type="SUPFAM" id="SSF53474">
    <property type="entry name" value="alpha/beta-Hydrolases"/>
    <property type="match status" value="1"/>
</dbReference>
<evidence type="ECO:0000313" key="4">
    <source>
        <dbReference type="Proteomes" id="UP000198749"/>
    </source>
</evidence>
<evidence type="ECO:0000313" key="3">
    <source>
        <dbReference type="EMBL" id="SEQ85704.1"/>
    </source>
</evidence>
<dbReference type="GO" id="GO:0016787">
    <property type="term" value="F:hydrolase activity"/>
    <property type="evidence" value="ECO:0007669"/>
    <property type="project" value="UniProtKB-KW"/>
</dbReference>